<proteinExistence type="predicted"/>
<dbReference type="RefSeq" id="WP_130102345.1">
    <property type="nucleotide sequence ID" value="NZ_SDWW01000018.1"/>
</dbReference>
<dbReference type="InterPro" id="IPR009057">
    <property type="entry name" value="Homeodomain-like_sf"/>
</dbReference>
<comment type="caution">
    <text evidence="5">The sequence shown here is derived from an EMBL/GenBank/DDBJ whole genome shotgun (WGS) entry which is preliminary data.</text>
</comment>
<accession>A0A4Q5MZV1</accession>
<keyword evidence="1" id="KW-0805">Transcription regulation</keyword>
<keyword evidence="6" id="KW-1185">Reference proteome</keyword>
<dbReference type="EMBL" id="SDWW01000018">
    <property type="protein sequence ID" value="RYV51279.1"/>
    <property type="molecule type" value="Genomic_DNA"/>
</dbReference>
<dbReference type="PROSITE" id="PS01124">
    <property type="entry name" value="HTH_ARAC_FAMILY_2"/>
    <property type="match status" value="1"/>
</dbReference>
<evidence type="ECO:0000313" key="5">
    <source>
        <dbReference type="EMBL" id="RYV51279.1"/>
    </source>
</evidence>
<dbReference type="InterPro" id="IPR018060">
    <property type="entry name" value="HTH_AraC"/>
</dbReference>
<sequence length="286" mass="30733">MTASQQTINRLAAVHPNRVDLGVCVAPLRPTGGCMDRAEPGVLVRADFHIVILCSGGSADQVVDLARHHHESGALVWIRPGHVHELPPAVEGTVVCFTDAFVGSETSLSPGPVSWNLGSDDLGDVRAHLAVLQGEYERFVFGPTGPHLAQGEAMLRLLLRAFLIRIGQAPALLAGQTIEPHPVARAFLTMVERSFATIHTVEAYAGALGYSSKTLERASVEATGLSPKQVIDGRLVLEARRLLAYTNLPVSRVGSRLGFVDPANFCKFFLRATEMSPGAYRASRQT</sequence>
<keyword evidence="2" id="KW-0238">DNA-binding</keyword>
<dbReference type="Proteomes" id="UP000293764">
    <property type="component" value="Unassembled WGS sequence"/>
</dbReference>
<keyword evidence="3" id="KW-0804">Transcription</keyword>
<dbReference type="Gene3D" id="1.10.10.60">
    <property type="entry name" value="Homeodomain-like"/>
    <property type="match status" value="1"/>
</dbReference>
<protein>
    <submittedName>
        <fullName evidence="5">AraC family transcriptional regulator</fullName>
    </submittedName>
</protein>
<evidence type="ECO:0000256" key="2">
    <source>
        <dbReference type="ARBA" id="ARBA00023125"/>
    </source>
</evidence>
<evidence type="ECO:0000313" key="6">
    <source>
        <dbReference type="Proteomes" id="UP000293764"/>
    </source>
</evidence>
<dbReference type="AlphaFoldDB" id="A0A4Q5MZV1"/>
<dbReference type="GO" id="GO:0003700">
    <property type="term" value="F:DNA-binding transcription factor activity"/>
    <property type="evidence" value="ECO:0007669"/>
    <property type="project" value="InterPro"/>
</dbReference>
<evidence type="ECO:0000256" key="3">
    <source>
        <dbReference type="ARBA" id="ARBA00023163"/>
    </source>
</evidence>
<dbReference type="GO" id="GO:0043565">
    <property type="term" value="F:sequence-specific DNA binding"/>
    <property type="evidence" value="ECO:0007669"/>
    <property type="project" value="InterPro"/>
</dbReference>
<reference evidence="5 6" key="1">
    <citation type="submission" date="2019-01" db="EMBL/GenBank/DDBJ databases">
        <title>Novel species of Cellulomonas.</title>
        <authorList>
            <person name="Liu Q."/>
            <person name="Xin Y.-H."/>
        </authorList>
    </citation>
    <scope>NUCLEOTIDE SEQUENCE [LARGE SCALE GENOMIC DNA]</scope>
    <source>
        <strain evidence="5 6">HLT2-17</strain>
    </source>
</reference>
<dbReference type="SMART" id="SM00342">
    <property type="entry name" value="HTH_ARAC"/>
    <property type="match status" value="1"/>
</dbReference>
<dbReference type="PANTHER" id="PTHR43280">
    <property type="entry name" value="ARAC-FAMILY TRANSCRIPTIONAL REGULATOR"/>
    <property type="match status" value="1"/>
</dbReference>
<feature type="domain" description="HTH araC/xylS-type" evidence="4">
    <location>
        <begin position="185"/>
        <end position="283"/>
    </location>
</feature>
<organism evidence="5 6">
    <name type="scientific">Pengzhenrongella frigida</name>
    <dbReference type="NCBI Taxonomy" id="1259133"/>
    <lineage>
        <taxon>Bacteria</taxon>
        <taxon>Bacillati</taxon>
        <taxon>Actinomycetota</taxon>
        <taxon>Actinomycetes</taxon>
        <taxon>Micrococcales</taxon>
        <taxon>Pengzhenrongella</taxon>
    </lineage>
</organism>
<dbReference type="OrthoDB" id="9799345at2"/>
<dbReference type="Pfam" id="PF12833">
    <property type="entry name" value="HTH_18"/>
    <property type="match status" value="1"/>
</dbReference>
<evidence type="ECO:0000256" key="1">
    <source>
        <dbReference type="ARBA" id="ARBA00023015"/>
    </source>
</evidence>
<evidence type="ECO:0000259" key="4">
    <source>
        <dbReference type="PROSITE" id="PS01124"/>
    </source>
</evidence>
<dbReference type="SUPFAM" id="SSF46689">
    <property type="entry name" value="Homeodomain-like"/>
    <property type="match status" value="1"/>
</dbReference>
<gene>
    <name evidence="5" type="ORF">EUA98_08980</name>
</gene>
<name>A0A4Q5MZV1_9MICO</name>
<dbReference type="PANTHER" id="PTHR43280:SF32">
    <property type="entry name" value="TRANSCRIPTIONAL REGULATORY PROTEIN"/>
    <property type="match status" value="1"/>
</dbReference>